<protein>
    <recommendedName>
        <fullName evidence="2">Reverse transcriptase zinc-binding domain-containing protein</fullName>
    </recommendedName>
</protein>
<organism evidence="3 4">
    <name type="scientific">Sesamum alatum</name>
    <dbReference type="NCBI Taxonomy" id="300844"/>
    <lineage>
        <taxon>Eukaryota</taxon>
        <taxon>Viridiplantae</taxon>
        <taxon>Streptophyta</taxon>
        <taxon>Embryophyta</taxon>
        <taxon>Tracheophyta</taxon>
        <taxon>Spermatophyta</taxon>
        <taxon>Magnoliopsida</taxon>
        <taxon>eudicotyledons</taxon>
        <taxon>Gunneridae</taxon>
        <taxon>Pentapetalae</taxon>
        <taxon>asterids</taxon>
        <taxon>lamiids</taxon>
        <taxon>Lamiales</taxon>
        <taxon>Pedaliaceae</taxon>
        <taxon>Sesamum</taxon>
    </lineage>
</organism>
<proteinExistence type="predicted"/>
<dbReference type="EMBL" id="JACGWO010000002">
    <property type="protein sequence ID" value="KAK4434602.1"/>
    <property type="molecule type" value="Genomic_DNA"/>
</dbReference>
<evidence type="ECO:0000313" key="4">
    <source>
        <dbReference type="Proteomes" id="UP001293254"/>
    </source>
</evidence>
<feature type="compositionally biased region" description="Polar residues" evidence="1">
    <location>
        <begin position="43"/>
        <end position="57"/>
    </location>
</feature>
<feature type="domain" description="Reverse transcriptase zinc-binding" evidence="2">
    <location>
        <begin position="246"/>
        <end position="346"/>
    </location>
</feature>
<keyword evidence="4" id="KW-1185">Reference proteome</keyword>
<feature type="compositionally biased region" description="Basic and acidic residues" evidence="1">
    <location>
        <begin position="108"/>
        <end position="119"/>
    </location>
</feature>
<name>A0AAE1YR34_9LAMI</name>
<evidence type="ECO:0000256" key="1">
    <source>
        <dbReference type="SAM" id="MobiDB-lite"/>
    </source>
</evidence>
<evidence type="ECO:0000259" key="2">
    <source>
        <dbReference type="Pfam" id="PF13966"/>
    </source>
</evidence>
<sequence>MGPRHDCVGGPPNAKQPKTRSLASQHSPQSGPQVGSSPCNGPDPNSRSQMSPTTQPDPRTGPKPPVHSNMAQNPSPTIPLEPIFEIDLTQPTPHNLNLPSMPALKPIRVLDPDPDRDTNLDPITVPPTPTSPCHTQSSPPPTQTRRDLVSPPNPDVALNGNQNLGRQVDSEVSTPKSTTSSPLVCMADLVFVPITFSAGEFKGRGGRGKRRGGRGNRRLRGSLKRNGVFSGDGSASKKVALENDRFSVESAYMLLLEIETRRLASPSRAFPVTVAEPKKFWRRLWSLLVPPRVKVLAWRICTEAVPTLDKLARLQGEVDTRCAACGAVIETVKHIFLDCQFARLAWAVSNFPWHVVMDWRGGAAEWLFGGLDYGKTQDKAWFVTMCWALWKHRNKQFMEGKGLEASVVVKDAARFLVQYQEVRRKGRVFPPS</sequence>
<dbReference type="AlphaFoldDB" id="A0AAE1YR34"/>
<comment type="caution">
    <text evidence="3">The sequence shown here is derived from an EMBL/GenBank/DDBJ whole genome shotgun (WGS) entry which is preliminary data.</text>
</comment>
<reference evidence="3" key="1">
    <citation type="submission" date="2020-06" db="EMBL/GenBank/DDBJ databases">
        <authorList>
            <person name="Li T."/>
            <person name="Hu X."/>
            <person name="Zhang T."/>
            <person name="Song X."/>
            <person name="Zhang H."/>
            <person name="Dai N."/>
            <person name="Sheng W."/>
            <person name="Hou X."/>
            <person name="Wei L."/>
        </authorList>
    </citation>
    <scope>NUCLEOTIDE SEQUENCE</scope>
    <source>
        <strain evidence="3">3651</strain>
        <tissue evidence="3">Leaf</tissue>
    </source>
</reference>
<gene>
    <name evidence="3" type="ORF">Salat_0623000</name>
</gene>
<dbReference type="InterPro" id="IPR026960">
    <property type="entry name" value="RVT-Znf"/>
</dbReference>
<accession>A0AAE1YR34</accession>
<dbReference type="Pfam" id="PF13966">
    <property type="entry name" value="zf-RVT"/>
    <property type="match status" value="1"/>
</dbReference>
<reference evidence="3" key="2">
    <citation type="journal article" date="2024" name="Plant">
        <title>Genomic evolution and insights into agronomic trait innovations of Sesamum species.</title>
        <authorList>
            <person name="Miao H."/>
            <person name="Wang L."/>
            <person name="Qu L."/>
            <person name="Liu H."/>
            <person name="Sun Y."/>
            <person name="Le M."/>
            <person name="Wang Q."/>
            <person name="Wei S."/>
            <person name="Zheng Y."/>
            <person name="Lin W."/>
            <person name="Duan Y."/>
            <person name="Cao H."/>
            <person name="Xiong S."/>
            <person name="Wang X."/>
            <person name="Wei L."/>
            <person name="Li C."/>
            <person name="Ma Q."/>
            <person name="Ju M."/>
            <person name="Zhao R."/>
            <person name="Li G."/>
            <person name="Mu C."/>
            <person name="Tian Q."/>
            <person name="Mei H."/>
            <person name="Zhang T."/>
            <person name="Gao T."/>
            <person name="Zhang H."/>
        </authorList>
    </citation>
    <scope>NUCLEOTIDE SEQUENCE</scope>
    <source>
        <strain evidence="3">3651</strain>
    </source>
</reference>
<feature type="compositionally biased region" description="Polar residues" evidence="1">
    <location>
        <begin position="159"/>
        <end position="180"/>
    </location>
</feature>
<feature type="compositionally biased region" description="Basic residues" evidence="1">
    <location>
        <begin position="204"/>
        <end position="223"/>
    </location>
</feature>
<feature type="region of interest" description="Disordered" evidence="1">
    <location>
        <begin position="202"/>
        <end position="227"/>
    </location>
</feature>
<dbReference type="Proteomes" id="UP001293254">
    <property type="component" value="Unassembled WGS sequence"/>
</dbReference>
<feature type="compositionally biased region" description="Low complexity" evidence="1">
    <location>
        <begin position="24"/>
        <end position="38"/>
    </location>
</feature>
<feature type="region of interest" description="Disordered" evidence="1">
    <location>
        <begin position="1"/>
        <end position="79"/>
    </location>
</feature>
<evidence type="ECO:0000313" key="3">
    <source>
        <dbReference type="EMBL" id="KAK4434602.1"/>
    </source>
</evidence>
<feature type="region of interest" description="Disordered" evidence="1">
    <location>
        <begin position="106"/>
        <end position="180"/>
    </location>
</feature>